<dbReference type="PANTHER" id="PTHR10366:SF562">
    <property type="entry name" value="ALDEHYDE REDUCTASE II (AFU_ORTHOLOGUE AFUA_1G11360)"/>
    <property type="match status" value="1"/>
</dbReference>
<dbReference type="SUPFAM" id="SSF51735">
    <property type="entry name" value="NAD(P)-binding Rossmann-fold domains"/>
    <property type="match status" value="1"/>
</dbReference>
<dbReference type="GO" id="GO:0016616">
    <property type="term" value="F:oxidoreductase activity, acting on the CH-OH group of donors, NAD or NADP as acceptor"/>
    <property type="evidence" value="ECO:0007669"/>
    <property type="project" value="TreeGrafter"/>
</dbReference>
<dbReference type="EMBL" id="NEXV01000424">
    <property type="protein sequence ID" value="PIG83814.1"/>
    <property type="molecule type" value="Genomic_DNA"/>
</dbReference>
<dbReference type="Pfam" id="PF01370">
    <property type="entry name" value="Epimerase"/>
    <property type="match status" value="1"/>
</dbReference>
<sequence>MSQANIAIPTGSLILVTGANGFIASHIVDKFLESGYRVRGTVRSGKPWLDDYFATRHGAGQFESALLPELGDEETLDKLLDGVAGVVHVASDVSLTPDPEIISKSVATTLSVLEAAAKHDTVTQFVLTSSASAASFPQPDQPGIIIDSNTWNDSAVRSARDPSVPVAQKSYLVYAASKTESEREAWKWVKQNKPGFDFNTVLPDTNFGKILHPEIGGSTMGLVRKLLSGNRVGIDYIPPHMKEWFVDVEDTARLHVAAVLDGRVKSERLFAFATPYNWTDIVDILRKAFPLNSSIPQPPENEPRDLSQVGPSVRAESLIKEFWGRDGWTSLEESILGGTGDFEGFRG</sequence>
<dbReference type="Proteomes" id="UP000231358">
    <property type="component" value="Unassembled WGS sequence"/>
</dbReference>
<dbReference type="InterPro" id="IPR001509">
    <property type="entry name" value="Epimerase_deHydtase"/>
</dbReference>
<proteinExistence type="inferred from homology"/>
<organism evidence="4 5">
    <name type="scientific">Aspergillus arachidicola</name>
    <dbReference type="NCBI Taxonomy" id="656916"/>
    <lineage>
        <taxon>Eukaryota</taxon>
        <taxon>Fungi</taxon>
        <taxon>Dikarya</taxon>
        <taxon>Ascomycota</taxon>
        <taxon>Pezizomycotina</taxon>
        <taxon>Eurotiomycetes</taxon>
        <taxon>Eurotiomycetidae</taxon>
        <taxon>Eurotiales</taxon>
        <taxon>Aspergillaceae</taxon>
        <taxon>Aspergillus</taxon>
        <taxon>Aspergillus subgen. Circumdati</taxon>
    </lineage>
</organism>
<keyword evidence="1" id="KW-0560">Oxidoreductase</keyword>
<evidence type="ECO:0000256" key="1">
    <source>
        <dbReference type="ARBA" id="ARBA00023002"/>
    </source>
</evidence>
<dbReference type="PANTHER" id="PTHR10366">
    <property type="entry name" value="NAD DEPENDENT EPIMERASE/DEHYDRATASE"/>
    <property type="match status" value="1"/>
</dbReference>
<gene>
    <name evidence="4" type="ORF">AARAC_003040</name>
</gene>
<comment type="caution">
    <text evidence="4">The sequence shown here is derived from an EMBL/GenBank/DDBJ whole genome shotgun (WGS) entry which is preliminary data.</text>
</comment>
<evidence type="ECO:0000256" key="2">
    <source>
        <dbReference type="ARBA" id="ARBA00023445"/>
    </source>
</evidence>
<accession>A0A2G7FT68</accession>
<evidence type="ECO:0000259" key="3">
    <source>
        <dbReference type="Pfam" id="PF01370"/>
    </source>
</evidence>
<keyword evidence="5" id="KW-1185">Reference proteome</keyword>
<feature type="domain" description="NAD-dependent epimerase/dehydratase" evidence="3">
    <location>
        <begin position="14"/>
        <end position="261"/>
    </location>
</feature>
<evidence type="ECO:0000313" key="5">
    <source>
        <dbReference type="Proteomes" id="UP000231358"/>
    </source>
</evidence>
<dbReference type="AlphaFoldDB" id="A0A2G7FT68"/>
<dbReference type="STRING" id="656916.A0A2G7FT68"/>
<dbReference type="InterPro" id="IPR036291">
    <property type="entry name" value="NAD(P)-bd_dom_sf"/>
</dbReference>
<evidence type="ECO:0000313" key="4">
    <source>
        <dbReference type="EMBL" id="PIG83814.1"/>
    </source>
</evidence>
<reference evidence="4 5" key="1">
    <citation type="submission" date="2017-05" db="EMBL/GenBank/DDBJ databases">
        <title>Genome sequence for an aflatoxigenic pathogen of Argentinian peanut, Aspergillus arachidicola.</title>
        <authorList>
            <person name="Moore G."/>
            <person name="Beltz S.B."/>
            <person name="Mack B.M."/>
        </authorList>
    </citation>
    <scope>NUCLEOTIDE SEQUENCE [LARGE SCALE GENOMIC DNA]</scope>
    <source>
        <strain evidence="4 5">CBS 117610</strain>
    </source>
</reference>
<name>A0A2G7FT68_9EURO</name>
<protein>
    <submittedName>
        <fullName evidence="4">Cinnamoyl-CoA reductase</fullName>
    </submittedName>
</protein>
<dbReference type="InterPro" id="IPR050425">
    <property type="entry name" value="NAD(P)_dehydrat-like"/>
</dbReference>
<comment type="similarity">
    <text evidence="2">Belongs to the NAD(P)-dependent epimerase/dehydratase family. Dihydroflavonol-4-reductase subfamily.</text>
</comment>
<dbReference type="Gene3D" id="3.40.50.720">
    <property type="entry name" value="NAD(P)-binding Rossmann-like Domain"/>
    <property type="match status" value="1"/>
</dbReference>